<dbReference type="GO" id="GO:0004553">
    <property type="term" value="F:hydrolase activity, hydrolyzing O-glycosyl compounds"/>
    <property type="evidence" value="ECO:0007669"/>
    <property type="project" value="InterPro"/>
</dbReference>
<feature type="domain" description="Glycosyl hydrolase family 31 C-terminal" evidence="4">
    <location>
        <begin position="205"/>
        <end position="289"/>
    </location>
</feature>
<comment type="similarity">
    <text evidence="1">Belongs to the glycosyl hydrolase 31 family.</text>
</comment>
<evidence type="ECO:0000256" key="1">
    <source>
        <dbReference type="ARBA" id="ARBA00007806"/>
    </source>
</evidence>
<dbReference type="SUPFAM" id="SSF51445">
    <property type="entry name" value="(Trans)glycosidases"/>
    <property type="match status" value="1"/>
</dbReference>
<dbReference type="InterPro" id="IPR017853">
    <property type="entry name" value="GH"/>
</dbReference>
<dbReference type="GO" id="GO:0005975">
    <property type="term" value="P:carbohydrate metabolic process"/>
    <property type="evidence" value="ECO:0007669"/>
    <property type="project" value="InterPro"/>
</dbReference>
<dbReference type="Pfam" id="PF01055">
    <property type="entry name" value="Glyco_hydro_31_2nd"/>
    <property type="match status" value="1"/>
</dbReference>
<feature type="domain" description="DUF5110" evidence="3">
    <location>
        <begin position="305"/>
        <end position="375"/>
    </location>
</feature>
<dbReference type="Pfam" id="PF17137">
    <property type="entry name" value="DUF5110"/>
    <property type="match status" value="1"/>
</dbReference>
<feature type="domain" description="Glycoside hydrolase family 31 TIM barrel" evidence="2">
    <location>
        <begin position="20"/>
        <end position="195"/>
    </location>
</feature>
<reference evidence="5" key="2">
    <citation type="journal article" date="2014" name="ISME J.">
        <title>Microbial stratification in low pH oxic and suboxic macroscopic growths along an acid mine drainage.</title>
        <authorList>
            <person name="Mendez-Garcia C."/>
            <person name="Mesa V."/>
            <person name="Sprenger R.R."/>
            <person name="Richter M."/>
            <person name="Diez M.S."/>
            <person name="Solano J."/>
            <person name="Bargiela R."/>
            <person name="Golyshina O.V."/>
            <person name="Manteca A."/>
            <person name="Ramos J.L."/>
            <person name="Gallego J.R."/>
            <person name="Llorente I."/>
            <person name="Martins Dos Santos V.A."/>
            <person name="Jensen O.N."/>
            <person name="Pelaez A.I."/>
            <person name="Sanchez J."/>
            <person name="Ferrer M."/>
        </authorList>
    </citation>
    <scope>NUCLEOTIDE SEQUENCE</scope>
</reference>
<evidence type="ECO:0000259" key="4">
    <source>
        <dbReference type="Pfam" id="PF21365"/>
    </source>
</evidence>
<dbReference type="Gene3D" id="3.20.20.80">
    <property type="entry name" value="Glycosidases"/>
    <property type="match status" value="1"/>
</dbReference>
<sequence length="419" mass="47411">RNVPPPPPIRFNLAKRRQARIFMHDLHAPLIHAGVNFWWIDGGSGAARMPGLNPQLWTNELYYDAQQRESGRRTFILARYGGWGSERYPGFFTGDTYSQWPVLAYEVAFSARGGNELIDYISDDIGGFHGGKIPFALYARWIEFGAFGPILRMHSAHENPLQGNLRMPWTYGARGVSLMRKYFTLHTELIPYLYTYAWVAHRRSLPIMRPLYLEGVPAAQAYRHTHEYFLGHDLLVAPVLAASGTRTVYLPPGRWIDFFTGRRYAGGRTFTARYPIDQVPVFVRSGSVIPEQQPSAYSDAKPLDPLVLQVYGSGDGRFDLYQDDGVSLDYLKGDYAMTPIVYSTRDGLHRLVIGPTRGAFRGQLRSRAYAIEIHAVRRPESLAVDGHDVATSSWARATGTARVLLPEHSIRSRVILTWH</sequence>
<protein>
    <submittedName>
        <fullName evidence="5">Glycoside hydrolase family 31</fullName>
        <ecNumber evidence="5">3.2.1.-</ecNumber>
    </submittedName>
</protein>
<dbReference type="InterPro" id="IPR033403">
    <property type="entry name" value="DUF5110"/>
</dbReference>
<gene>
    <name evidence="5" type="ORF">B1A_13625</name>
</gene>
<dbReference type="PANTHER" id="PTHR43863">
    <property type="entry name" value="HYDROLASE, PUTATIVE (AFU_ORTHOLOGUE AFUA_1G03140)-RELATED"/>
    <property type="match status" value="1"/>
</dbReference>
<evidence type="ECO:0000313" key="5">
    <source>
        <dbReference type="EMBL" id="EQD49922.1"/>
    </source>
</evidence>
<accession>T0ZZ82</accession>
<dbReference type="AlphaFoldDB" id="T0ZZ82"/>
<comment type="caution">
    <text evidence="5">The sequence shown here is derived from an EMBL/GenBank/DDBJ whole genome shotgun (WGS) entry which is preliminary data.</text>
</comment>
<dbReference type="InterPro" id="IPR051816">
    <property type="entry name" value="Glycosyl_Hydrolase_31"/>
</dbReference>
<dbReference type="InterPro" id="IPR013780">
    <property type="entry name" value="Glyco_hydro_b"/>
</dbReference>
<keyword evidence="5" id="KW-0326">Glycosidase</keyword>
<dbReference type="Gene3D" id="2.60.40.1180">
    <property type="entry name" value="Golgi alpha-mannosidase II"/>
    <property type="match status" value="2"/>
</dbReference>
<dbReference type="EC" id="3.2.1.-" evidence="5"/>
<dbReference type="Pfam" id="PF21365">
    <property type="entry name" value="Glyco_hydro_31_3rd"/>
    <property type="match status" value="1"/>
</dbReference>
<evidence type="ECO:0000259" key="2">
    <source>
        <dbReference type="Pfam" id="PF01055"/>
    </source>
</evidence>
<proteinExistence type="inferred from homology"/>
<reference evidence="5" key="1">
    <citation type="submission" date="2013-08" db="EMBL/GenBank/DDBJ databases">
        <authorList>
            <person name="Mendez C."/>
            <person name="Richter M."/>
            <person name="Ferrer M."/>
            <person name="Sanchez J."/>
        </authorList>
    </citation>
    <scope>NUCLEOTIDE SEQUENCE</scope>
</reference>
<name>T0ZZ82_9ZZZZ</name>
<dbReference type="EMBL" id="AUZX01009976">
    <property type="protein sequence ID" value="EQD49922.1"/>
    <property type="molecule type" value="Genomic_DNA"/>
</dbReference>
<dbReference type="InterPro" id="IPR000322">
    <property type="entry name" value="Glyco_hydro_31_TIM"/>
</dbReference>
<organism evidence="5">
    <name type="scientific">mine drainage metagenome</name>
    <dbReference type="NCBI Taxonomy" id="410659"/>
    <lineage>
        <taxon>unclassified sequences</taxon>
        <taxon>metagenomes</taxon>
        <taxon>ecological metagenomes</taxon>
    </lineage>
</organism>
<keyword evidence="5" id="KW-0378">Hydrolase</keyword>
<dbReference type="InterPro" id="IPR048395">
    <property type="entry name" value="Glyco_hydro_31_C"/>
</dbReference>
<evidence type="ECO:0000259" key="3">
    <source>
        <dbReference type="Pfam" id="PF17137"/>
    </source>
</evidence>
<dbReference type="SUPFAM" id="SSF51011">
    <property type="entry name" value="Glycosyl hydrolase domain"/>
    <property type="match status" value="1"/>
</dbReference>
<feature type="non-terminal residue" evidence="5">
    <location>
        <position position="1"/>
    </location>
</feature>
<dbReference type="PANTHER" id="PTHR43863:SF2">
    <property type="entry name" value="MALTASE-GLUCOAMYLASE"/>
    <property type="match status" value="1"/>
</dbReference>